<dbReference type="InterPro" id="IPR036514">
    <property type="entry name" value="SGNH_hydro_sf"/>
</dbReference>
<keyword evidence="2" id="KW-0732">Signal</keyword>
<dbReference type="InterPro" id="IPR008979">
    <property type="entry name" value="Galactose-bd-like_sf"/>
</dbReference>
<dbReference type="EMBL" id="JAFLNL010000006">
    <property type="protein sequence ID" value="MBO0354764.1"/>
    <property type="molecule type" value="Genomic_DNA"/>
</dbReference>
<gene>
    <name evidence="4" type="ORF">J0656_12125</name>
</gene>
<reference evidence="4 5" key="1">
    <citation type="submission" date="2021-03" db="EMBL/GenBank/DDBJ databases">
        <title>Muricauda lutimaris sp. nov. and Muricauda ruestringensis sp. nov, two marine members of the Flavobacteriaceae isolated from deep sea sediments of Western Pacific.</title>
        <authorList>
            <person name="Zhao S."/>
            <person name="Liu R."/>
        </authorList>
    </citation>
    <scope>NUCLEOTIDE SEQUENCE [LARGE SCALE GENOMIC DNA]</scope>
    <source>
        <strain evidence="4 5">BC31-1-A7</strain>
    </source>
</reference>
<dbReference type="Proteomes" id="UP000664044">
    <property type="component" value="Unassembled WGS sequence"/>
</dbReference>
<sequence>MKSSKVLVALIVIMCSFTTGISQVTLPEIIRDSMVIQRNAKITIWGWASPSERITATFNGKQRKATANNQGDWRVEFPKMKAGGPYTLKISGKNEIILEDILIGDVWLCSGQSNMVHQMDIHDVTYAEDIANANYPEIRHFKVPQKTDLRGPSKHLNGGSWEVAISDEIRPFSAVAYFFARKLYKKYGVPIGLINASVGGTPIEAWINEEGYQDFEDKLKIIKENKDTAFVNSHSRNKFSNNQQSQKPKDKGLIGETLWYDISFEPKNWRRINIPGYWEDQGARDLNGVVWYRKEINLPQSMNSKEATVFLGRIVDADELYINGEKVGNTTYQYPQRRYDVPSNILKSGKNTFVIRVTNNYGKGGFVPDKPYYVFTDKDTVDLKGYWQYKVGEVYPPVDFSSFSKNGNKPQERTINPQNEPTALYNGMVAPYIQLPIKGVLWYQGESNAGRPEEYLDLMHALINGWRGVYKNPELPFIYAQLPNFGDVTYSPTESNWARLREAQLKAWDDANIAMTVNIDLGEWNDIHPDNKKDVGERMALAAQNIVYGEDLVYSGPIYESSQVKDDKIVISFSHIGGGLITNDGETLDSFEIAGEDKNFVWAKAKIEGDKVIVWSDKVANPKYVRYAWADNPYNPNLYNKEGLPASPFRTE</sequence>
<dbReference type="PANTHER" id="PTHR22901">
    <property type="entry name" value="SIALATE O-ACETYLESTERASE"/>
    <property type="match status" value="1"/>
</dbReference>
<comment type="caution">
    <text evidence="4">The sequence shown here is derived from an EMBL/GenBank/DDBJ whole genome shotgun (WGS) entry which is preliminary data.</text>
</comment>
<dbReference type="InterPro" id="IPR005181">
    <property type="entry name" value="SASA"/>
</dbReference>
<evidence type="ECO:0000313" key="5">
    <source>
        <dbReference type="Proteomes" id="UP000664044"/>
    </source>
</evidence>
<dbReference type="Pfam" id="PF03629">
    <property type="entry name" value="SASA"/>
    <property type="match status" value="2"/>
</dbReference>
<evidence type="ECO:0000256" key="2">
    <source>
        <dbReference type="SAM" id="SignalP"/>
    </source>
</evidence>
<feature type="domain" description="Sialate O-acetylesterase" evidence="3">
    <location>
        <begin position="423"/>
        <end position="542"/>
    </location>
</feature>
<dbReference type="SUPFAM" id="SSF49785">
    <property type="entry name" value="Galactose-binding domain-like"/>
    <property type="match status" value="1"/>
</dbReference>
<accession>A0ABS3G5T1</accession>
<dbReference type="PANTHER" id="PTHR22901:SF0">
    <property type="entry name" value="SIALATE O-ACETYLESTERASE"/>
    <property type="match status" value="1"/>
</dbReference>
<dbReference type="SUPFAM" id="SSF52266">
    <property type="entry name" value="SGNH hydrolase"/>
    <property type="match status" value="1"/>
</dbReference>
<keyword evidence="5" id="KW-1185">Reference proteome</keyword>
<keyword evidence="1" id="KW-0378">Hydrolase</keyword>
<feature type="domain" description="Sialate O-acetylesterase" evidence="3">
    <location>
        <begin position="105"/>
        <end position="221"/>
    </location>
</feature>
<name>A0ABS3G5T1_9FLAO</name>
<dbReference type="Gene3D" id="3.40.50.1110">
    <property type="entry name" value="SGNH hydrolase"/>
    <property type="match status" value="2"/>
</dbReference>
<evidence type="ECO:0000256" key="1">
    <source>
        <dbReference type="ARBA" id="ARBA00022801"/>
    </source>
</evidence>
<protein>
    <submittedName>
        <fullName evidence="4">Sialate O-acetylesterase</fullName>
    </submittedName>
</protein>
<feature type="signal peptide" evidence="2">
    <location>
        <begin position="1"/>
        <end position="24"/>
    </location>
</feature>
<dbReference type="InterPro" id="IPR039329">
    <property type="entry name" value="SIAE"/>
</dbReference>
<evidence type="ECO:0000313" key="4">
    <source>
        <dbReference type="EMBL" id="MBO0354764.1"/>
    </source>
</evidence>
<dbReference type="RefSeq" id="WP_207034165.1">
    <property type="nucleotide sequence ID" value="NZ_JAFLNL010000006.1"/>
</dbReference>
<feature type="chain" id="PRO_5045561773" evidence="2">
    <location>
        <begin position="25"/>
        <end position="652"/>
    </location>
</feature>
<evidence type="ECO:0000259" key="3">
    <source>
        <dbReference type="Pfam" id="PF03629"/>
    </source>
</evidence>
<organism evidence="4 5">
    <name type="scientific">Flagellimonas aurea</name>
    <dbReference type="NCBI Taxonomy" id="2915619"/>
    <lineage>
        <taxon>Bacteria</taxon>
        <taxon>Pseudomonadati</taxon>
        <taxon>Bacteroidota</taxon>
        <taxon>Flavobacteriia</taxon>
        <taxon>Flavobacteriales</taxon>
        <taxon>Flavobacteriaceae</taxon>
        <taxon>Flagellimonas</taxon>
    </lineage>
</organism>
<proteinExistence type="predicted"/>